<dbReference type="GO" id="GO:0030288">
    <property type="term" value="C:outer membrane-bounded periplasmic space"/>
    <property type="evidence" value="ECO:0007669"/>
    <property type="project" value="TreeGrafter"/>
</dbReference>
<dbReference type="InterPro" id="IPR004447">
    <property type="entry name" value="Peptidase_S41A"/>
</dbReference>
<gene>
    <name evidence="6" type="ORF">MNBD_CHLOROFLEXI01-3575</name>
</gene>
<evidence type="ECO:0000256" key="2">
    <source>
        <dbReference type="ARBA" id="ARBA00022670"/>
    </source>
</evidence>
<keyword evidence="4" id="KW-0720">Serine protease</keyword>
<dbReference type="EC" id="3.4.21.102" evidence="6"/>
<evidence type="ECO:0000259" key="5">
    <source>
        <dbReference type="PROSITE" id="PS50106"/>
    </source>
</evidence>
<evidence type="ECO:0000256" key="3">
    <source>
        <dbReference type="ARBA" id="ARBA00022801"/>
    </source>
</evidence>
<dbReference type="Pfam" id="PF03572">
    <property type="entry name" value="Peptidase_S41"/>
    <property type="match status" value="1"/>
</dbReference>
<dbReference type="FunFam" id="2.30.42.10:FF:000063">
    <property type="entry name" value="Peptidase, S41 family"/>
    <property type="match status" value="1"/>
</dbReference>
<evidence type="ECO:0000256" key="1">
    <source>
        <dbReference type="ARBA" id="ARBA00009179"/>
    </source>
</evidence>
<dbReference type="GO" id="GO:0006508">
    <property type="term" value="P:proteolysis"/>
    <property type="evidence" value="ECO:0007669"/>
    <property type="project" value="UniProtKB-KW"/>
</dbReference>
<feature type="domain" description="PDZ" evidence="5">
    <location>
        <begin position="98"/>
        <end position="180"/>
    </location>
</feature>
<dbReference type="SMART" id="SM00245">
    <property type="entry name" value="TSPc"/>
    <property type="match status" value="1"/>
</dbReference>
<dbReference type="PANTHER" id="PTHR32060:SF30">
    <property type="entry name" value="CARBOXY-TERMINAL PROCESSING PROTEASE CTPA"/>
    <property type="match status" value="1"/>
</dbReference>
<dbReference type="InterPro" id="IPR041489">
    <property type="entry name" value="PDZ_6"/>
</dbReference>
<sequence>MNSRFISNFSIFLLVIAGFVGGYALAQSPAAPMQLFRGTAVSSQTNAPLDPFLEVWDLVHERYLRQPVDDDALIEGAIDGMLATLGDPNTRYLSPEDQAAAEESMDGEFQGIGAEVQDVDGNITVVTPIDGSPAEEAGIQPGDILRQADGVDLTGMDVSEAAGLVRGPAGTTVSLVVERDGELLNIDIVRGVIKLATVRGEILEEGIAYLRLSRFGNTTGEELAEILPDLLAENPSGLILDLRRNPGGALSTTVDIADQFLDEGLVLVERFGDGEERPFDADNDGLAQDIPMVVLIDEGSASASEVLAGAIQDRDRGVLIGQISFGKGTVQTWHTLSNDGGVRVTIAEWLTPFKSSIHEIGLTPDYFIPLPEFEVGDEFEDTQLQAAIDFLQGKTVISIPPDPNLELSE</sequence>
<dbReference type="GO" id="GO:0007165">
    <property type="term" value="P:signal transduction"/>
    <property type="evidence" value="ECO:0007669"/>
    <property type="project" value="TreeGrafter"/>
</dbReference>
<dbReference type="InterPro" id="IPR036034">
    <property type="entry name" value="PDZ_sf"/>
</dbReference>
<dbReference type="Gene3D" id="2.30.42.10">
    <property type="match status" value="1"/>
</dbReference>
<keyword evidence="3 6" id="KW-0378">Hydrolase</keyword>
<dbReference type="PROSITE" id="PS50106">
    <property type="entry name" value="PDZ"/>
    <property type="match status" value="1"/>
</dbReference>
<reference evidence="6" key="1">
    <citation type="submission" date="2018-06" db="EMBL/GenBank/DDBJ databases">
        <authorList>
            <person name="Zhirakovskaya E."/>
        </authorList>
    </citation>
    <scope>NUCLEOTIDE SEQUENCE</scope>
</reference>
<dbReference type="EMBL" id="UOEU01000098">
    <property type="protein sequence ID" value="VAW30860.1"/>
    <property type="molecule type" value="Genomic_DNA"/>
</dbReference>
<proteinExistence type="inferred from homology"/>
<evidence type="ECO:0000256" key="4">
    <source>
        <dbReference type="ARBA" id="ARBA00022825"/>
    </source>
</evidence>
<dbReference type="InterPro" id="IPR029045">
    <property type="entry name" value="ClpP/crotonase-like_dom_sf"/>
</dbReference>
<dbReference type="InterPro" id="IPR005151">
    <property type="entry name" value="Tail-specific_protease"/>
</dbReference>
<dbReference type="SUPFAM" id="SSF50156">
    <property type="entry name" value="PDZ domain-like"/>
    <property type="match status" value="1"/>
</dbReference>
<dbReference type="CDD" id="cd07560">
    <property type="entry name" value="Peptidase_S41_CPP"/>
    <property type="match status" value="1"/>
</dbReference>
<protein>
    <submittedName>
        <fullName evidence="6">Carboxyl-terminal protease</fullName>
        <ecNumber evidence="6">3.4.21.102</ecNumber>
    </submittedName>
</protein>
<dbReference type="InterPro" id="IPR001478">
    <property type="entry name" value="PDZ"/>
</dbReference>
<dbReference type="PANTHER" id="PTHR32060">
    <property type="entry name" value="TAIL-SPECIFIC PROTEASE"/>
    <property type="match status" value="1"/>
</dbReference>
<dbReference type="Gene3D" id="3.30.750.44">
    <property type="match status" value="1"/>
</dbReference>
<comment type="similarity">
    <text evidence="1">Belongs to the peptidase S41A family.</text>
</comment>
<dbReference type="AlphaFoldDB" id="A0A3B0UNZ4"/>
<dbReference type="Pfam" id="PF17820">
    <property type="entry name" value="PDZ_6"/>
    <property type="match status" value="1"/>
</dbReference>
<dbReference type="CDD" id="cd06782">
    <property type="entry name" value="cpPDZ_CPP-like"/>
    <property type="match status" value="1"/>
</dbReference>
<accession>A0A3B0UNZ4</accession>
<dbReference type="GO" id="GO:0004252">
    <property type="term" value="F:serine-type endopeptidase activity"/>
    <property type="evidence" value="ECO:0007669"/>
    <property type="project" value="UniProtKB-EC"/>
</dbReference>
<dbReference type="NCBIfam" id="TIGR00225">
    <property type="entry name" value="prc"/>
    <property type="match status" value="1"/>
</dbReference>
<dbReference type="Pfam" id="PF22694">
    <property type="entry name" value="CtpB_N-like"/>
    <property type="match status" value="1"/>
</dbReference>
<organism evidence="6">
    <name type="scientific">hydrothermal vent metagenome</name>
    <dbReference type="NCBI Taxonomy" id="652676"/>
    <lineage>
        <taxon>unclassified sequences</taxon>
        <taxon>metagenomes</taxon>
        <taxon>ecological metagenomes</taxon>
    </lineage>
</organism>
<dbReference type="SMART" id="SM00228">
    <property type="entry name" value="PDZ"/>
    <property type="match status" value="1"/>
</dbReference>
<keyword evidence="2 6" id="KW-0645">Protease</keyword>
<evidence type="ECO:0000313" key="6">
    <source>
        <dbReference type="EMBL" id="VAW30860.1"/>
    </source>
</evidence>
<name>A0A3B0UNZ4_9ZZZZ</name>
<dbReference type="InterPro" id="IPR055210">
    <property type="entry name" value="CtpA/B_N"/>
</dbReference>
<dbReference type="SUPFAM" id="SSF52096">
    <property type="entry name" value="ClpP/crotonase"/>
    <property type="match status" value="1"/>
</dbReference>
<dbReference type="Gene3D" id="3.90.226.10">
    <property type="entry name" value="2-enoyl-CoA Hydratase, Chain A, domain 1"/>
    <property type="match status" value="1"/>
</dbReference>